<dbReference type="PANTHER" id="PTHR18968:SF86">
    <property type="entry name" value="ACETOLACTATE SYNTHASE LARGE SUBUNIT ILVX-RELATED"/>
    <property type="match status" value="1"/>
</dbReference>
<sequence length="753" mass="78033">MATAPPPPPPAARAPSGAERLLRAAVAAGVGGCFANPGTSEMHFVAAIDAVGGGLRPVLGLHETVCSGAADGYGRMAGKPALTLLHLGPGLSNALANLHNARRASTPLVNLVGDMATWHQAADPLLSSDISALAHTVSRHMHTCTPGEDLGAAMAAAVAATAAPAGASGSRVATLIVPHDLSWEHADQPANGSSQPASVLLNRAAAAAGVSRAAPLDPAAQQFVRDAAAALKACPRGKAALYIGGRAALAEGDALLSCGRIAAATGAALLCENAFARVDRGAGLPNLQRVPYFPQQEAAAALAQYELLLLLDVRRPVANFGYEGAPSQLVSLPDEAVWEFDSWGVDLPATLRLLSELVGGAAIRPGVNCKGAFCTALRPQLPAGRLTAATMCQTVAALQPPGAIIVDESLTSGSSYWALSRGCPQFSHLTLTGGAIGAGIPLSVGAAVACPDRVVINLQAREGLKVITIICANRTYAILKVELARERITPSNGKAAKALTEIGSPAIDWVALAQRPLVCSSLVYRDSLQHRALGPGVTCGRTMERQRGGEEQPKKPRCCLGALYFSEARYAKGRPPVCTGFAKRLKPTDDAAQLPTDSVPGGDFKYICLGYSAWDEETLKRAAAARTSQADAVQLPYCEGLEIVSAAAVQQRPELMGAGGPGLGGGAPSTAAAGAPEPAGADVRQRPGRSFVPGAGRLPEEGLDLNKLQERFLRVSKRMIEKMGQNASYMGLTVRRSWQQLLRELNSNNNKDH</sequence>
<dbReference type="SUPFAM" id="SSF52518">
    <property type="entry name" value="Thiamin diphosphate-binding fold (THDP-binding)"/>
    <property type="match status" value="2"/>
</dbReference>
<feature type="domain" description="DUF8204" evidence="4">
    <location>
        <begin position="556"/>
        <end position="643"/>
    </location>
</feature>
<evidence type="ECO:0000256" key="2">
    <source>
        <dbReference type="SAM" id="MobiDB-lite"/>
    </source>
</evidence>
<proteinExistence type="inferred from homology"/>
<dbReference type="CDD" id="cd07035">
    <property type="entry name" value="TPP_PYR_POX_like"/>
    <property type="match status" value="1"/>
</dbReference>
<dbReference type="AlphaFoldDB" id="A0AAD5H732"/>
<dbReference type="InterPro" id="IPR045229">
    <property type="entry name" value="TPP_enz"/>
</dbReference>
<evidence type="ECO:0008006" key="7">
    <source>
        <dbReference type="Google" id="ProtNLM"/>
    </source>
</evidence>
<evidence type="ECO:0000256" key="1">
    <source>
        <dbReference type="ARBA" id="ARBA00007812"/>
    </source>
</evidence>
<comment type="caution">
    <text evidence="5">The sequence shown here is derived from an EMBL/GenBank/DDBJ whole genome shotgun (WGS) entry which is preliminary data.</text>
</comment>
<dbReference type="GO" id="GO:0050660">
    <property type="term" value="F:flavin adenine dinucleotide binding"/>
    <property type="evidence" value="ECO:0007669"/>
    <property type="project" value="TreeGrafter"/>
</dbReference>
<dbReference type="InterPro" id="IPR058517">
    <property type="entry name" value="DUF8204"/>
</dbReference>
<evidence type="ECO:0000313" key="6">
    <source>
        <dbReference type="Proteomes" id="UP001205105"/>
    </source>
</evidence>
<dbReference type="InterPro" id="IPR029061">
    <property type="entry name" value="THDP-binding"/>
</dbReference>
<organism evidence="5 6">
    <name type="scientific">Chlorella ohadii</name>
    <dbReference type="NCBI Taxonomy" id="2649997"/>
    <lineage>
        <taxon>Eukaryota</taxon>
        <taxon>Viridiplantae</taxon>
        <taxon>Chlorophyta</taxon>
        <taxon>core chlorophytes</taxon>
        <taxon>Trebouxiophyceae</taxon>
        <taxon>Chlorellales</taxon>
        <taxon>Chlorellaceae</taxon>
        <taxon>Chlorella clade</taxon>
        <taxon>Chlorella</taxon>
    </lineage>
</organism>
<dbReference type="Gene3D" id="3.40.50.970">
    <property type="match status" value="2"/>
</dbReference>
<feature type="domain" description="Thiamine pyrophosphate enzyme N-terminal TPP-binding" evidence="3">
    <location>
        <begin position="17"/>
        <end position="121"/>
    </location>
</feature>
<dbReference type="EMBL" id="JADXDR010000060">
    <property type="protein sequence ID" value="KAI7841702.1"/>
    <property type="molecule type" value="Genomic_DNA"/>
</dbReference>
<gene>
    <name evidence="5" type="ORF">COHA_004569</name>
</gene>
<evidence type="ECO:0000259" key="3">
    <source>
        <dbReference type="Pfam" id="PF02776"/>
    </source>
</evidence>
<dbReference type="PANTHER" id="PTHR18968">
    <property type="entry name" value="THIAMINE PYROPHOSPHATE ENZYMES"/>
    <property type="match status" value="1"/>
</dbReference>
<protein>
    <recommendedName>
        <fullName evidence="7">Acetolactate synthase large subunit</fullName>
    </recommendedName>
</protein>
<keyword evidence="6" id="KW-1185">Reference proteome</keyword>
<reference evidence="5" key="1">
    <citation type="submission" date="2020-11" db="EMBL/GenBank/DDBJ databases">
        <title>Chlorella ohadii genome sequencing and assembly.</title>
        <authorList>
            <person name="Murik O."/>
            <person name="Treves H."/>
            <person name="Kedem I."/>
            <person name="Shotland Y."/>
            <person name="Kaplan A."/>
        </authorList>
    </citation>
    <scope>NUCLEOTIDE SEQUENCE</scope>
    <source>
        <strain evidence="5">1</strain>
    </source>
</reference>
<dbReference type="GO" id="GO:0003984">
    <property type="term" value="F:acetolactate synthase activity"/>
    <property type="evidence" value="ECO:0007669"/>
    <property type="project" value="TreeGrafter"/>
</dbReference>
<feature type="region of interest" description="Disordered" evidence="2">
    <location>
        <begin position="657"/>
        <end position="687"/>
    </location>
</feature>
<dbReference type="Proteomes" id="UP001205105">
    <property type="component" value="Unassembled WGS sequence"/>
</dbReference>
<evidence type="ECO:0000313" key="5">
    <source>
        <dbReference type="EMBL" id="KAI7841702.1"/>
    </source>
</evidence>
<dbReference type="Pfam" id="PF26631">
    <property type="entry name" value="DUF8204"/>
    <property type="match status" value="1"/>
</dbReference>
<name>A0AAD5H732_9CHLO</name>
<feature type="compositionally biased region" description="Low complexity" evidence="2">
    <location>
        <begin position="668"/>
        <end position="681"/>
    </location>
</feature>
<dbReference type="GO" id="GO:0030976">
    <property type="term" value="F:thiamine pyrophosphate binding"/>
    <property type="evidence" value="ECO:0007669"/>
    <property type="project" value="InterPro"/>
</dbReference>
<comment type="similarity">
    <text evidence="1">Belongs to the TPP enzyme family.</text>
</comment>
<dbReference type="Pfam" id="PF02776">
    <property type="entry name" value="TPP_enzyme_N"/>
    <property type="match status" value="1"/>
</dbReference>
<evidence type="ECO:0000259" key="4">
    <source>
        <dbReference type="Pfam" id="PF26631"/>
    </source>
</evidence>
<dbReference type="InterPro" id="IPR012001">
    <property type="entry name" value="Thiamin_PyroP_enz_TPP-bd_dom"/>
</dbReference>
<dbReference type="NCBIfam" id="NF005760">
    <property type="entry name" value="PRK07586.1"/>
    <property type="match status" value="1"/>
</dbReference>
<accession>A0AAD5H732</accession>
<feature type="compositionally biased region" description="Gly residues" evidence="2">
    <location>
        <begin position="657"/>
        <end position="667"/>
    </location>
</feature>